<organism evidence="2 3">
    <name type="scientific">Streptomyces tropicalis</name>
    <dbReference type="NCBI Taxonomy" id="3034234"/>
    <lineage>
        <taxon>Bacteria</taxon>
        <taxon>Bacillati</taxon>
        <taxon>Actinomycetota</taxon>
        <taxon>Actinomycetes</taxon>
        <taxon>Kitasatosporales</taxon>
        <taxon>Streptomycetaceae</taxon>
        <taxon>Streptomyces</taxon>
    </lineage>
</organism>
<name>A0ABT5ZZP5_9ACTN</name>
<sequence length="160" mass="17043">MSFDQEWAELKARAQMRLDSAPGMDPGGPSPGGADLVLKYDDMGEIGHAAFLLHQHLSSAGNYARSQTEAAAKSLDNDGFDMGAALAKAGEGWHGQLQVLLDACAQISNHLDYSVKSSKRDDHFIATQVQVSKISEYLDVPPPTSGPDAPHVPKSDGPIM</sequence>
<evidence type="ECO:0000313" key="3">
    <source>
        <dbReference type="Proteomes" id="UP001221150"/>
    </source>
</evidence>
<dbReference type="Proteomes" id="UP001221150">
    <property type="component" value="Unassembled WGS sequence"/>
</dbReference>
<evidence type="ECO:0000313" key="2">
    <source>
        <dbReference type="EMBL" id="MDF3297867.1"/>
    </source>
</evidence>
<evidence type="ECO:0000256" key="1">
    <source>
        <dbReference type="SAM" id="MobiDB-lite"/>
    </source>
</evidence>
<keyword evidence="3" id="KW-1185">Reference proteome</keyword>
<comment type="caution">
    <text evidence="2">The sequence shown here is derived from an EMBL/GenBank/DDBJ whole genome shotgun (WGS) entry which is preliminary data.</text>
</comment>
<dbReference type="EMBL" id="JARJBB010000002">
    <property type="protein sequence ID" value="MDF3297867.1"/>
    <property type="molecule type" value="Genomic_DNA"/>
</dbReference>
<accession>A0ABT5ZZP5</accession>
<gene>
    <name evidence="2" type="ORF">P3H78_04380</name>
</gene>
<feature type="region of interest" description="Disordered" evidence="1">
    <location>
        <begin position="138"/>
        <end position="160"/>
    </location>
</feature>
<proteinExistence type="predicted"/>
<reference evidence="2 3" key="1">
    <citation type="submission" date="2023-03" db="EMBL/GenBank/DDBJ databases">
        <title>Draft genome sequence of Streptomyces sp. K1PA1 isolated from peat swamp forest in Thailand.</title>
        <authorList>
            <person name="Klaysubun C."/>
            <person name="Duangmal K."/>
        </authorList>
    </citation>
    <scope>NUCLEOTIDE SEQUENCE [LARGE SCALE GENOMIC DNA]</scope>
    <source>
        <strain evidence="2 3">K1PA1</strain>
    </source>
</reference>
<protein>
    <recommendedName>
        <fullName evidence="4">AG1 protein</fullName>
    </recommendedName>
</protein>
<evidence type="ECO:0008006" key="4">
    <source>
        <dbReference type="Google" id="ProtNLM"/>
    </source>
</evidence>
<dbReference type="RefSeq" id="WP_276107421.1">
    <property type="nucleotide sequence ID" value="NZ_JARJBB010000002.1"/>
</dbReference>